<name>A0A4C1W245_EUMVA</name>
<accession>A0A4C1W245</accession>
<comment type="caution">
    <text evidence="1">The sequence shown here is derived from an EMBL/GenBank/DDBJ whole genome shotgun (WGS) entry which is preliminary data.</text>
</comment>
<proteinExistence type="predicted"/>
<dbReference type="Proteomes" id="UP000299102">
    <property type="component" value="Unassembled WGS sequence"/>
</dbReference>
<keyword evidence="2" id="KW-1185">Reference proteome</keyword>
<gene>
    <name evidence="1" type="ORF">EVAR_33218_1</name>
</gene>
<evidence type="ECO:0000313" key="2">
    <source>
        <dbReference type="Proteomes" id="UP000299102"/>
    </source>
</evidence>
<reference evidence="1 2" key="1">
    <citation type="journal article" date="2019" name="Commun. Biol.">
        <title>The bagworm genome reveals a unique fibroin gene that provides high tensile strength.</title>
        <authorList>
            <person name="Kono N."/>
            <person name="Nakamura H."/>
            <person name="Ohtoshi R."/>
            <person name="Tomita M."/>
            <person name="Numata K."/>
            <person name="Arakawa K."/>
        </authorList>
    </citation>
    <scope>NUCLEOTIDE SEQUENCE [LARGE SCALE GENOMIC DNA]</scope>
</reference>
<sequence length="137" mass="15120">MGVVQIRLTKVNGIDSVERSKSSHRSIHSVGDPIPCSKEISPRRAHCGRLCEQKSATLDCARLFAAPAPAPRVKARRGRRPPPALGVGPVSALLGNLRPRRSSVTRALLAYECTAICKRQRETLRRLWPEMNIALHI</sequence>
<protein>
    <submittedName>
        <fullName evidence="1">Uncharacterized protein</fullName>
    </submittedName>
</protein>
<dbReference type="AlphaFoldDB" id="A0A4C1W245"/>
<evidence type="ECO:0000313" key="1">
    <source>
        <dbReference type="EMBL" id="GBP45113.1"/>
    </source>
</evidence>
<dbReference type="EMBL" id="BGZK01000464">
    <property type="protein sequence ID" value="GBP45113.1"/>
    <property type="molecule type" value="Genomic_DNA"/>
</dbReference>
<organism evidence="1 2">
    <name type="scientific">Eumeta variegata</name>
    <name type="common">Bagworm moth</name>
    <name type="synonym">Eumeta japonica</name>
    <dbReference type="NCBI Taxonomy" id="151549"/>
    <lineage>
        <taxon>Eukaryota</taxon>
        <taxon>Metazoa</taxon>
        <taxon>Ecdysozoa</taxon>
        <taxon>Arthropoda</taxon>
        <taxon>Hexapoda</taxon>
        <taxon>Insecta</taxon>
        <taxon>Pterygota</taxon>
        <taxon>Neoptera</taxon>
        <taxon>Endopterygota</taxon>
        <taxon>Lepidoptera</taxon>
        <taxon>Glossata</taxon>
        <taxon>Ditrysia</taxon>
        <taxon>Tineoidea</taxon>
        <taxon>Psychidae</taxon>
        <taxon>Oiketicinae</taxon>
        <taxon>Eumeta</taxon>
    </lineage>
</organism>